<accession>A0ABT3FUR1</accession>
<proteinExistence type="predicted"/>
<dbReference type="Proteomes" id="UP001207930">
    <property type="component" value="Unassembled WGS sequence"/>
</dbReference>
<evidence type="ECO:0000313" key="2">
    <source>
        <dbReference type="Proteomes" id="UP001207930"/>
    </source>
</evidence>
<evidence type="ECO:0000313" key="1">
    <source>
        <dbReference type="EMBL" id="MCW1887328.1"/>
    </source>
</evidence>
<gene>
    <name evidence="1" type="ORF">OKA04_21500</name>
</gene>
<protein>
    <submittedName>
        <fullName evidence="1">Uncharacterized protein</fullName>
    </submittedName>
</protein>
<keyword evidence="2" id="KW-1185">Reference proteome</keyword>
<name>A0ABT3FUR1_9BACT</name>
<sequence>MSARTKWIAWMVQESPRCALISSKVRSGGLTHLAVMGGKDDGLAIAAVVERFDGPEVLALGEALLAHARGNLEALGDLGACGATAVVGVYDALAQIEWLGRLLERGLFPWLEEAQVRVGKL</sequence>
<dbReference type="EMBL" id="JAPDDS010000016">
    <property type="protein sequence ID" value="MCW1887328.1"/>
    <property type="molecule type" value="Genomic_DNA"/>
</dbReference>
<dbReference type="RefSeq" id="WP_264503284.1">
    <property type="nucleotide sequence ID" value="NZ_JAPDDS010000016.1"/>
</dbReference>
<organism evidence="1 2">
    <name type="scientific">Luteolibacter flavescens</name>
    <dbReference type="NCBI Taxonomy" id="1859460"/>
    <lineage>
        <taxon>Bacteria</taxon>
        <taxon>Pseudomonadati</taxon>
        <taxon>Verrucomicrobiota</taxon>
        <taxon>Verrucomicrobiia</taxon>
        <taxon>Verrucomicrobiales</taxon>
        <taxon>Verrucomicrobiaceae</taxon>
        <taxon>Luteolibacter</taxon>
    </lineage>
</organism>
<reference evidence="1 2" key="1">
    <citation type="submission" date="2022-10" db="EMBL/GenBank/DDBJ databases">
        <title>Luteolibacter flavescens strain MCCC 1K03193, whole genome shotgun sequencing project.</title>
        <authorList>
            <person name="Zhao G."/>
            <person name="Shen L."/>
        </authorList>
    </citation>
    <scope>NUCLEOTIDE SEQUENCE [LARGE SCALE GENOMIC DNA]</scope>
    <source>
        <strain evidence="1 2">MCCC 1K03193</strain>
    </source>
</reference>
<comment type="caution">
    <text evidence="1">The sequence shown here is derived from an EMBL/GenBank/DDBJ whole genome shotgun (WGS) entry which is preliminary data.</text>
</comment>